<protein>
    <submittedName>
        <fullName evidence="1">Uncharacterized protein</fullName>
    </submittedName>
</protein>
<organism evidence="1 2">
    <name type="scientific">Aspergillus glaucus CBS 516.65</name>
    <dbReference type="NCBI Taxonomy" id="1160497"/>
    <lineage>
        <taxon>Eukaryota</taxon>
        <taxon>Fungi</taxon>
        <taxon>Dikarya</taxon>
        <taxon>Ascomycota</taxon>
        <taxon>Pezizomycotina</taxon>
        <taxon>Eurotiomycetes</taxon>
        <taxon>Eurotiomycetidae</taxon>
        <taxon>Eurotiales</taxon>
        <taxon>Aspergillaceae</taxon>
        <taxon>Aspergillus</taxon>
        <taxon>Aspergillus subgen. Aspergillus</taxon>
    </lineage>
</organism>
<name>A0A1L9V603_ASPGL</name>
<dbReference type="EMBL" id="KV878919">
    <property type="protein sequence ID" value="OJJ79355.1"/>
    <property type="molecule type" value="Genomic_DNA"/>
</dbReference>
<keyword evidence="2" id="KW-1185">Reference proteome</keyword>
<dbReference type="RefSeq" id="XP_022396053.1">
    <property type="nucleotide sequence ID" value="XM_022547838.1"/>
</dbReference>
<reference evidence="2" key="1">
    <citation type="journal article" date="2017" name="Genome Biol.">
        <title>Comparative genomics reveals high biological diversity and specific adaptations in the industrially and medically important fungal genus Aspergillus.</title>
        <authorList>
            <person name="de Vries R.P."/>
            <person name="Riley R."/>
            <person name="Wiebenga A."/>
            <person name="Aguilar-Osorio G."/>
            <person name="Amillis S."/>
            <person name="Uchima C.A."/>
            <person name="Anderluh G."/>
            <person name="Asadollahi M."/>
            <person name="Askin M."/>
            <person name="Barry K."/>
            <person name="Battaglia E."/>
            <person name="Bayram O."/>
            <person name="Benocci T."/>
            <person name="Braus-Stromeyer S.A."/>
            <person name="Caldana C."/>
            <person name="Canovas D."/>
            <person name="Cerqueira G.C."/>
            <person name="Chen F."/>
            <person name="Chen W."/>
            <person name="Choi C."/>
            <person name="Clum A."/>
            <person name="Dos Santos R.A."/>
            <person name="Damasio A.R."/>
            <person name="Diallinas G."/>
            <person name="Emri T."/>
            <person name="Fekete E."/>
            <person name="Flipphi M."/>
            <person name="Freyberg S."/>
            <person name="Gallo A."/>
            <person name="Gournas C."/>
            <person name="Habgood R."/>
            <person name="Hainaut M."/>
            <person name="Harispe M.L."/>
            <person name="Henrissat B."/>
            <person name="Hilden K.S."/>
            <person name="Hope R."/>
            <person name="Hossain A."/>
            <person name="Karabika E."/>
            <person name="Karaffa L."/>
            <person name="Karanyi Z."/>
            <person name="Krasevec N."/>
            <person name="Kuo A."/>
            <person name="Kusch H."/>
            <person name="LaButti K."/>
            <person name="Lagendijk E.L."/>
            <person name="Lapidus A."/>
            <person name="Levasseur A."/>
            <person name="Lindquist E."/>
            <person name="Lipzen A."/>
            <person name="Logrieco A.F."/>
            <person name="MacCabe A."/>
            <person name="Maekelae M.R."/>
            <person name="Malavazi I."/>
            <person name="Melin P."/>
            <person name="Meyer V."/>
            <person name="Mielnichuk N."/>
            <person name="Miskei M."/>
            <person name="Molnar A.P."/>
            <person name="Mule G."/>
            <person name="Ngan C.Y."/>
            <person name="Orejas M."/>
            <person name="Orosz E."/>
            <person name="Ouedraogo J.P."/>
            <person name="Overkamp K.M."/>
            <person name="Park H.-S."/>
            <person name="Perrone G."/>
            <person name="Piumi F."/>
            <person name="Punt P.J."/>
            <person name="Ram A.F."/>
            <person name="Ramon A."/>
            <person name="Rauscher S."/>
            <person name="Record E."/>
            <person name="Riano-Pachon D.M."/>
            <person name="Robert V."/>
            <person name="Roehrig J."/>
            <person name="Ruller R."/>
            <person name="Salamov A."/>
            <person name="Salih N.S."/>
            <person name="Samson R.A."/>
            <person name="Sandor E."/>
            <person name="Sanguinetti M."/>
            <person name="Schuetze T."/>
            <person name="Sepcic K."/>
            <person name="Shelest E."/>
            <person name="Sherlock G."/>
            <person name="Sophianopoulou V."/>
            <person name="Squina F.M."/>
            <person name="Sun H."/>
            <person name="Susca A."/>
            <person name="Todd R.B."/>
            <person name="Tsang A."/>
            <person name="Unkles S.E."/>
            <person name="van de Wiele N."/>
            <person name="van Rossen-Uffink D."/>
            <person name="Oliveira J.V."/>
            <person name="Vesth T.C."/>
            <person name="Visser J."/>
            <person name="Yu J.-H."/>
            <person name="Zhou M."/>
            <person name="Andersen M.R."/>
            <person name="Archer D.B."/>
            <person name="Baker S.E."/>
            <person name="Benoit I."/>
            <person name="Brakhage A.A."/>
            <person name="Braus G.H."/>
            <person name="Fischer R."/>
            <person name="Frisvad J.C."/>
            <person name="Goldman G.H."/>
            <person name="Houbraken J."/>
            <person name="Oakley B."/>
            <person name="Pocsi I."/>
            <person name="Scazzocchio C."/>
            <person name="Seiboth B."/>
            <person name="vanKuyk P.A."/>
            <person name="Wortman J."/>
            <person name="Dyer P.S."/>
            <person name="Grigoriev I.V."/>
        </authorList>
    </citation>
    <scope>NUCLEOTIDE SEQUENCE [LARGE SCALE GENOMIC DNA]</scope>
    <source>
        <strain evidence="2">CBS 516.65</strain>
    </source>
</reference>
<sequence length="191" mass="22202">MARGINAEGCREGIQWAIKNMPATQPVDPAEPQNLHPDVLWRIQYLKYMYCDTSNIPDEELANIHAILEAYRTGKLYVDTEKVTVWFGGNMVMGPISRRDLEFEDVIVSVEEWRERLGPGMVWVEKVCRSRSVIQDARALYWYKLKHLPSRLDRRLDLLRYIKNATWEWHKLCLNLAAVNAANLVSQSVSR</sequence>
<dbReference type="VEuPathDB" id="FungiDB:ASPGLDRAFT_52798"/>
<evidence type="ECO:0000313" key="1">
    <source>
        <dbReference type="EMBL" id="OJJ79355.1"/>
    </source>
</evidence>
<accession>A0A1L9V603</accession>
<evidence type="ECO:0000313" key="2">
    <source>
        <dbReference type="Proteomes" id="UP000184300"/>
    </source>
</evidence>
<dbReference type="Proteomes" id="UP000184300">
    <property type="component" value="Unassembled WGS sequence"/>
</dbReference>
<dbReference type="AlphaFoldDB" id="A0A1L9V603"/>
<gene>
    <name evidence="1" type="ORF">ASPGLDRAFT_52798</name>
</gene>
<dbReference type="GeneID" id="34464099"/>
<proteinExistence type="predicted"/>
<dbReference type="OrthoDB" id="4525395at2759"/>
<dbReference type="STRING" id="1160497.A0A1L9V603"/>